<organism evidence="2 3">
    <name type="scientific">Muntiacus reevesi</name>
    <name type="common">Reeves' muntjac</name>
    <name type="synonym">Cervus reevesi</name>
    <dbReference type="NCBI Taxonomy" id="9886"/>
    <lineage>
        <taxon>Eukaryota</taxon>
        <taxon>Metazoa</taxon>
        <taxon>Chordata</taxon>
        <taxon>Craniata</taxon>
        <taxon>Vertebrata</taxon>
        <taxon>Euteleostomi</taxon>
        <taxon>Mammalia</taxon>
        <taxon>Eutheria</taxon>
        <taxon>Laurasiatheria</taxon>
        <taxon>Artiodactyla</taxon>
        <taxon>Ruminantia</taxon>
        <taxon>Pecora</taxon>
        <taxon>Cervidae</taxon>
        <taxon>Muntiacinae</taxon>
        <taxon>Muntiacus</taxon>
    </lineage>
</organism>
<keyword evidence="1" id="KW-0812">Transmembrane</keyword>
<feature type="transmembrane region" description="Helical" evidence="1">
    <location>
        <begin position="63"/>
        <end position="81"/>
    </location>
</feature>
<keyword evidence="1" id="KW-1133">Transmembrane helix</keyword>
<comment type="caution">
    <text evidence="2">The sequence shown here is derived from an EMBL/GenBank/DDBJ whole genome shotgun (WGS) entry which is preliminary data.</text>
</comment>
<evidence type="ECO:0000313" key="2">
    <source>
        <dbReference type="EMBL" id="KAB0372363.1"/>
    </source>
</evidence>
<gene>
    <name evidence="2" type="ORF">FD755_016155</name>
</gene>
<dbReference type="InterPro" id="IPR052859">
    <property type="entry name" value="LRR-IQ_domain_protein"/>
</dbReference>
<evidence type="ECO:0000256" key="1">
    <source>
        <dbReference type="SAM" id="Phobius"/>
    </source>
</evidence>
<accession>A0A5N3XF69</accession>
<protein>
    <submittedName>
        <fullName evidence="2">Uncharacterized protein</fullName>
    </submittedName>
</protein>
<dbReference type="AlphaFoldDB" id="A0A5N3XF69"/>
<keyword evidence="3" id="KW-1185">Reference proteome</keyword>
<dbReference type="PANTHER" id="PTHR46723">
    <property type="entry name" value="LEUCINE-RICH REPEAT AND IQ DOMAIN-CONTAINING PROTEIN 3"/>
    <property type="match status" value="1"/>
</dbReference>
<evidence type="ECO:0000313" key="3">
    <source>
        <dbReference type="Proteomes" id="UP000326062"/>
    </source>
</evidence>
<proteinExistence type="predicted"/>
<keyword evidence="1" id="KW-0472">Membrane</keyword>
<sequence>MFHGTIIEEPTNHREWIHYNENIIEDQKDHFCSSLPGTKFWGQLKKLAFLYLHDSGFAELKNIHMLFACSSLIVLPIHVLVNSIWPLKALKNHVISDEEII</sequence>
<dbReference type="Proteomes" id="UP000326062">
    <property type="component" value="Chromosome X"/>
</dbReference>
<dbReference type="EMBL" id="VCEB01000011">
    <property type="protein sequence ID" value="KAB0372363.1"/>
    <property type="molecule type" value="Genomic_DNA"/>
</dbReference>
<dbReference type="PANTHER" id="PTHR46723:SF1">
    <property type="entry name" value="LEUCINE-RICH REPEAT AND IQ DOMAIN-CONTAINING PROTEIN 3"/>
    <property type="match status" value="1"/>
</dbReference>
<name>A0A5N3XF69_MUNRE</name>
<reference evidence="2 3" key="1">
    <citation type="submission" date="2019-06" db="EMBL/GenBank/DDBJ databases">
        <title>Discovery of a novel chromosome fission-fusion reversal in muntjac.</title>
        <authorList>
            <person name="Mudd A.B."/>
            <person name="Bredeson J.V."/>
            <person name="Baum R."/>
            <person name="Hockemeyer D."/>
            <person name="Rokhsar D.S."/>
        </authorList>
    </citation>
    <scope>NUCLEOTIDE SEQUENCE [LARGE SCALE GENOMIC DNA]</scope>
    <source>
        <strain evidence="2">UCam_UCB_Mr</strain>
        <tissue evidence="2">Fibroblast cell line</tissue>
    </source>
</reference>